<proteinExistence type="predicted"/>
<dbReference type="PATRIC" id="fig|649747.3.peg.4205"/>
<accession>U1Y4W7</accession>
<dbReference type="InterPro" id="IPR027417">
    <property type="entry name" value="P-loop_NTPase"/>
</dbReference>
<keyword evidence="3" id="KW-0067">ATP-binding</keyword>
<keyword evidence="1" id="KW-0378">Hydrolase</keyword>
<dbReference type="AlphaFoldDB" id="U1Y4W7"/>
<evidence type="ECO:0000313" key="4">
    <source>
        <dbReference type="Proteomes" id="UP000016511"/>
    </source>
</evidence>
<gene>
    <name evidence="3" type="ORF">HMPREF0083_04673</name>
</gene>
<dbReference type="GO" id="GO:0031297">
    <property type="term" value="P:replication fork processing"/>
    <property type="evidence" value="ECO:0007669"/>
    <property type="project" value="TreeGrafter"/>
</dbReference>
<dbReference type="Proteomes" id="UP000016511">
    <property type="component" value="Unassembled WGS sequence"/>
</dbReference>
<dbReference type="RefSeq" id="WP_021624089.1">
    <property type="nucleotide sequence ID" value="NZ_KE952892.1"/>
</dbReference>
<dbReference type="Gene3D" id="3.40.50.10810">
    <property type="entry name" value="Tandem AAA-ATPase domain"/>
    <property type="match status" value="1"/>
</dbReference>
<dbReference type="InterPro" id="IPR049730">
    <property type="entry name" value="SNF2/RAD54-like_C"/>
</dbReference>
<comment type="caution">
    <text evidence="3">The sequence shown here is derived from an EMBL/GenBank/DDBJ whole genome shotgun (WGS) entry which is preliminary data.</text>
</comment>
<dbReference type="STRING" id="649747.HMPREF0083_04673"/>
<keyword evidence="3" id="KW-0347">Helicase</keyword>
<dbReference type="HOGENOM" id="CLU_036991_0_0_9"/>
<dbReference type="PROSITE" id="PS51194">
    <property type="entry name" value="HELICASE_CTER"/>
    <property type="match status" value="1"/>
</dbReference>
<dbReference type="Gene3D" id="3.40.50.300">
    <property type="entry name" value="P-loop containing nucleotide triphosphate hydrolases"/>
    <property type="match status" value="1"/>
</dbReference>
<dbReference type="GeneID" id="92841178"/>
<evidence type="ECO:0000313" key="3">
    <source>
        <dbReference type="EMBL" id="ERI07202.1"/>
    </source>
</evidence>
<dbReference type="Pfam" id="PF04851">
    <property type="entry name" value="ResIII"/>
    <property type="match status" value="1"/>
</dbReference>
<dbReference type="eggNOG" id="COG0553">
    <property type="taxonomic scope" value="Bacteria"/>
</dbReference>
<dbReference type="Pfam" id="PF00176">
    <property type="entry name" value="SNF2-rel_dom"/>
    <property type="match status" value="1"/>
</dbReference>
<sequence>MYNHQVNAVEKLVRLKVGALYMEMGTGKTRTALELILRRYNKGKVNHIIWLCPFSIKRSIEREIQKHIGKDLSMFTICGIETLSSSIKANVNLLQLAKEKKCFLIVDESNLVKNHRAKRTKNIIRLAQYCPYRLILNGMPISRTEADLYAQWYILDWRILGYQSFWSFAQNHVDWDERTRGRIKNIFNVDYLTRKIAPYTYQVTKSECLDLPRKTYGKVYYNLTDEQWVHYNNVANTLLFEIDEMRPETIYRLFTGLQNVISGLWVDPTKEPFVIKNFFHHPEENPRIQALMNKLEGVTEKVIIFCRYTHEINHIVTVLNKRYGPGVAVPFNGEVKHKQRELNLQAFESSARFFVANKTCAGYGLNLQFCSFVVYYNNDWDYATRSQSEDRVHRIGQQNNVHIIDLCADGTLDERILKCLSRKESLVYSFQRQIESMKNRDITAMKEWIEGKVEDIGENLYGKGCIDSGTATT</sequence>
<dbReference type="EMBL" id="AWSJ01000287">
    <property type="protein sequence ID" value="ERI07202.1"/>
    <property type="molecule type" value="Genomic_DNA"/>
</dbReference>
<dbReference type="GO" id="GO:0016787">
    <property type="term" value="F:hydrolase activity"/>
    <property type="evidence" value="ECO:0007669"/>
    <property type="project" value="UniProtKB-KW"/>
</dbReference>
<keyword evidence="4" id="KW-1185">Reference proteome</keyword>
<dbReference type="PANTHER" id="PTHR45766">
    <property type="entry name" value="DNA ANNEALING HELICASE AND ENDONUCLEASE ZRANB3 FAMILY MEMBER"/>
    <property type="match status" value="1"/>
</dbReference>
<dbReference type="InterPro" id="IPR000330">
    <property type="entry name" value="SNF2_N"/>
</dbReference>
<dbReference type="GO" id="GO:0005524">
    <property type="term" value="F:ATP binding"/>
    <property type="evidence" value="ECO:0007669"/>
    <property type="project" value="InterPro"/>
</dbReference>
<dbReference type="SMART" id="SM00490">
    <property type="entry name" value="HELICc"/>
    <property type="match status" value="1"/>
</dbReference>
<dbReference type="GO" id="GO:0004386">
    <property type="term" value="F:helicase activity"/>
    <property type="evidence" value="ECO:0007669"/>
    <property type="project" value="UniProtKB-KW"/>
</dbReference>
<name>U1Y4W7_ANEAE</name>
<protein>
    <submittedName>
        <fullName evidence="3">Helicase protein</fullName>
    </submittedName>
</protein>
<dbReference type="Pfam" id="PF00271">
    <property type="entry name" value="Helicase_C"/>
    <property type="match status" value="1"/>
</dbReference>
<dbReference type="CDD" id="cd18793">
    <property type="entry name" value="SF2_C_SNF"/>
    <property type="match status" value="1"/>
</dbReference>
<reference evidence="3 4" key="1">
    <citation type="submission" date="2013-08" db="EMBL/GenBank/DDBJ databases">
        <authorList>
            <person name="Weinstock G."/>
            <person name="Sodergren E."/>
            <person name="Wylie T."/>
            <person name="Fulton L."/>
            <person name="Fulton R."/>
            <person name="Fronick C."/>
            <person name="O'Laughlin M."/>
            <person name="Godfrey J."/>
            <person name="Miner T."/>
            <person name="Herter B."/>
            <person name="Appelbaum E."/>
            <person name="Cordes M."/>
            <person name="Lek S."/>
            <person name="Wollam A."/>
            <person name="Pepin K.H."/>
            <person name="Palsikar V.B."/>
            <person name="Mitreva M."/>
            <person name="Wilson R.K."/>
        </authorList>
    </citation>
    <scope>NUCLEOTIDE SEQUENCE [LARGE SCALE GENOMIC DNA]</scope>
    <source>
        <strain evidence="3 4">ATCC 12856</strain>
    </source>
</reference>
<keyword evidence="3" id="KW-0547">Nucleotide-binding</keyword>
<dbReference type="InterPro" id="IPR001650">
    <property type="entry name" value="Helicase_C-like"/>
</dbReference>
<evidence type="ECO:0000259" key="2">
    <source>
        <dbReference type="PROSITE" id="PS51194"/>
    </source>
</evidence>
<dbReference type="SUPFAM" id="SSF52540">
    <property type="entry name" value="P-loop containing nucleoside triphosphate hydrolases"/>
    <property type="match status" value="2"/>
</dbReference>
<dbReference type="InterPro" id="IPR038718">
    <property type="entry name" value="SNF2-like_sf"/>
</dbReference>
<evidence type="ECO:0000256" key="1">
    <source>
        <dbReference type="ARBA" id="ARBA00022801"/>
    </source>
</evidence>
<dbReference type="GO" id="GO:0006281">
    <property type="term" value="P:DNA repair"/>
    <property type="evidence" value="ECO:0007669"/>
    <property type="project" value="TreeGrafter"/>
</dbReference>
<dbReference type="GO" id="GO:0003677">
    <property type="term" value="F:DNA binding"/>
    <property type="evidence" value="ECO:0007669"/>
    <property type="project" value="InterPro"/>
</dbReference>
<dbReference type="InterPro" id="IPR006935">
    <property type="entry name" value="Helicase/UvrB_N"/>
</dbReference>
<feature type="domain" description="Helicase C-terminal" evidence="2">
    <location>
        <begin position="287"/>
        <end position="453"/>
    </location>
</feature>
<organism evidence="3 4">
    <name type="scientific">Aneurinibacillus aneurinilyticus ATCC 12856</name>
    <dbReference type="NCBI Taxonomy" id="649747"/>
    <lineage>
        <taxon>Bacteria</taxon>
        <taxon>Bacillati</taxon>
        <taxon>Bacillota</taxon>
        <taxon>Bacilli</taxon>
        <taxon>Bacillales</taxon>
        <taxon>Paenibacillaceae</taxon>
        <taxon>Aneurinibacillus group</taxon>
        <taxon>Aneurinibacillus</taxon>
    </lineage>
</organism>
<dbReference type="PANTHER" id="PTHR45766:SF6">
    <property type="entry name" value="SWI_SNF-RELATED MATRIX-ASSOCIATED ACTIN-DEPENDENT REGULATOR OF CHROMATIN SUBFAMILY A-LIKE PROTEIN 1"/>
    <property type="match status" value="1"/>
</dbReference>